<evidence type="ECO:0000256" key="4">
    <source>
        <dbReference type="ARBA" id="ARBA00022729"/>
    </source>
</evidence>
<dbReference type="GO" id="GO:0005576">
    <property type="term" value="C:extracellular region"/>
    <property type="evidence" value="ECO:0007669"/>
    <property type="project" value="UniProtKB-SubCell"/>
</dbReference>
<keyword evidence="4" id="KW-0732">Signal</keyword>
<dbReference type="InterPro" id="IPR043595">
    <property type="entry name" value="FaeB/C/D"/>
</dbReference>
<dbReference type="Pfam" id="PF10503">
    <property type="entry name" value="Esterase_PHB"/>
    <property type="match status" value="1"/>
</dbReference>
<dbReference type="SUPFAM" id="SSF53474">
    <property type="entry name" value="alpha/beta-Hydrolases"/>
    <property type="match status" value="1"/>
</dbReference>
<feature type="region of interest" description="Disordered" evidence="8">
    <location>
        <begin position="59"/>
        <end position="102"/>
    </location>
</feature>
<protein>
    <submittedName>
        <fullName evidence="9">Uncharacterized protein</fullName>
    </submittedName>
</protein>
<comment type="caution">
    <text evidence="9">The sequence shown here is derived from an EMBL/GenBank/DDBJ whole genome shotgun (WGS) entry which is preliminary data.</text>
</comment>
<gene>
    <name evidence="9" type="ORF">CORMATOL_02702</name>
</gene>
<evidence type="ECO:0000256" key="7">
    <source>
        <dbReference type="ARBA" id="ARBA00023326"/>
    </source>
</evidence>
<keyword evidence="6" id="KW-0119">Carbohydrate metabolism</keyword>
<evidence type="ECO:0000256" key="3">
    <source>
        <dbReference type="ARBA" id="ARBA00022651"/>
    </source>
</evidence>
<feature type="compositionally biased region" description="Low complexity" evidence="8">
    <location>
        <begin position="59"/>
        <end position="68"/>
    </location>
</feature>
<keyword evidence="3" id="KW-0858">Xylan degradation</keyword>
<dbReference type="Proteomes" id="UP000006247">
    <property type="component" value="Unassembled WGS sequence"/>
</dbReference>
<name>C0E6R4_9CORY</name>
<evidence type="ECO:0000256" key="8">
    <source>
        <dbReference type="SAM" id="MobiDB-lite"/>
    </source>
</evidence>
<evidence type="ECO:0000313" key="10">
    <source>
        <dbReference type="Proteomes" id="UP000006247"/>
    </source>
</evidence>
<accession>C0E6R4</accession>
<keyword evidence="5" id="KW-0378">Hydrolase</keyword>
<dbReference type="InterPro" id="IPR029058">
    <property type="entry name" value="AB_hydrolase_fold"/>
</dbReference>
<dbReference type="HOGENOM" id="CLU_027551_5_2_11"/>
<dbReference type="Gene3D" id="3.40.50.1820">
    <property type="entry name" value="alpha/beta hydrolase"/>
    <property type="match status" value="1"/>
</dbReference>
<dbReference type="EMBL" id="ACEB01000046">
    <property type="protein sequence ID" value="EEG25774.1"/>
    <property type="molecule type" value="Genomic_DNA"/>
</dbReference>
<reference evidence="9 10" key="1">
    <citation type="submission" date="2009-01" db="EMBL/GenBank/DDBJ databases">
        <authorList>
            <person name="Fulton L."/>
            <person name="Clifton S."/>
            <person name="Chinwalla A.T."/>
            <person name="Mitreva M."/>
            <person name="Sodergren E."/>
            <person name="Weinstock G."/>
            <person name="Clifton S."/>
            <person name="Dooling D.J."/>
            <person name="Fulton B."/>
            <person name="Minx P."/>
            <person name="Pepin K.H."/>
            <person name="Johnson M."/>
            <person name="Bhonagiri V."/>
            <person name="Nash W.E."/>
            <person name="Mardis E.R."/>
            <person name="Wilson R.K."/>
        </authorList>
    </citation>
    <scope>NUCLEOTIDE SEQUENCE [LARGE SCALE GENOMIC DNA]</scope>
    <source>
        <strain evidence="9 10">ATCC 33806</strain>
    </source>
</reference>
<sequence length="347" mass="37711">MIFRLENVLPQSVKKIFSTSGAVALLTASGLGISNAESAETLRQFFERTATPQVTTVADSNAAADASAQPSKPAEPTIEDDHGSNPNPPVASGDTQSITLTTKDGTQRRYIMHVGANYNPDKPNPIPVLFSFHGWDQSVDSFMESSAYQNTRAWNDAIVIYPEALDGAWEAAPYATGRPGKDLAFVEDIIADVDNNYLIDRHRVYASGFSNGGGMAAVVGCHLPDKFAAFASVSGAYYQQVNVGCSERPIPAMIVHNVDDPVVHYKGGPRNGGQLIPVYEVAYQYAHRNHCDLLPPTSSDITNGTRLTFNNCEEPTQHIRVNVGGHTWPRNPDIAFEAWQFLSSQAR</sequence>
<dbReference type="GO" id="GO:0045493">
    <property type="term" value="P:xylan catabolic process"/>
    <property type="evidence" value="ECO:0007669"/>
    <property type="project" value="UniProtKB-KW"/>
</dbReference>
<evidence type="ECO:0000256" key="6">
    <source>
        <dbReference type="ARBA" id="ARBA00023277"/>
    </source>
</evidence>
<comment type="subcellular location">
    <subcellularLocation>
        <location evidence="1">Secreted</location>
    </subcellularLocation>
</comment>
<dbReference type="InterPro" id="IPR010126">
    <property type="entry name" value="Esterase_phb"/>
</dbReference>
<dbReference type="PANTHER" id="PTHR38050:SF2">
    <property type="entry name" value="FERULOYL ESTERASE C-RELATED"/>
    <property type="match status" value="1"/>
</dbReference>
<dbReference type="GO" id="GO:0030600">
    <property type="term" value="F:feruloyl esterase activity"/>
    <property type="evidence" value="ECO:0007669"/>
    <property type="project" value="InterPro"/>
</dbReference>
<evidence type="ECO:0000256" key="1">
    <source>
        <dbReference type="ARBA" id="ARBA00004613"/>
    </source>
</evidence>
<organism evidence="9 10">
    <name type="scientific">Corynebacterium matruchotii ATCC 33806</name>
    <dbReference type="NCBI Taxonomy" id="566549"/>
    <lineage>
        <taxon>Bacteria</taxon>
        <taxon>Bacillati</taxon>
        <taxon>Actinomycetota</taxon>
        <taxon>Actinomycetes</taxon>
        <taxon>Mycobacteriales</taxon>
        <taxon>Corynebacteriaceae</taxon>
        <taxon>Corynebacterium</taxon>
    </lineage>
</organism>
<keyword evidence="2" id="KW-0964">Secreted</keyword>
<evidence type="ECO:0000256" key="5">
    <source>
        <dbReference type="ARBA" id="ARBA00022801"/>
    </source>
</evidence>
<evidence type="ECO:0000313" key="9">
    <source>
        <dbReference type="EMBL" id="EEG25774.1"/>
    </source>
</evidence>
<dbReference type="PANTHER" id="PTHR38050">
    <property type="match status" value="1"/>
</dbReference>
<keyword evidence="7" id="KW-0624">Polysaccharide degradation</keyword>
<evidence type="ECO:0000256" key="2">
    <source>
        <dbReference type="ARBA" id="ARBA00022525"/>
    </source>
</evidence>
<feature type="compositionally biased region" description="Polar residues" evidence="8">
    <location>
        <begin position="93"/>
        <end position="102"/>
    </location>
</feature>
<proteinExistence type="predicted"/>
<dbReference type="AlphaFoldDB" id="C0E6R4"/>